<keyword evidence="5" id="KW-0472">Membrane</keyword>
<gene>
    <name evidence="6" type="ORF">pipiens_000987</name>
</gene>
<dbReference type="InterPro" id="IPR004254">
    <property type="entry name" value="AdipoR/HlyIII-related"/>
</dbReference>
<comment type="subcellular location">
    <subcellularLocation>
        <location evidence="1">Membrane</location>
        <topology evidence="1">Multi-pass membrane protein</topology>
    </subcellularLocation>
</comment>
<organism evidence="6 7">
    <name type="scientific">Culex pipiens pipiens</name>
    <name type="common">Northern house mosquito</name>
    <dbReference type="NCBI Taxonomy" id="38569"/>
    <lineage>
        <taxon>Eukaryota</taxon>
        <taxon>Metazoa</taxon>
        <taxon>Ecdysozoa</taxon>
        <taxon>Arthropoda</taxon>
        <taxon>Hexapoda</taxon>
        <taxon>Insecta</taxon>
        <taxon>Pterygota</taxon>
        <taxon>Neoptera</taxon>
        <taxon>Endopterygota</taxon>
        <taxon>Diptera</taxon>
        <taxon>Nematocera</taxon>
        <taxon>Culicoidea</taxon>
        <taxon>Culicidae</taxon>
        <taxon>Culicinae</taxon>
        <taxon>Culicini</taxon>
        <taxon>Culex</taxon>
        <taxon>Culex</taxon>
    </lineage>
</organism>
<keyword evidence="4" id="KW-1133">Transmembrane helix</keyword>
<dbReference type="GO" id="GO:0016020">
    <property type="term" value="C:membrane"/>
    <property type="evidence" value="ECO:0007669"/>
    <property type="project" value="UniProtKB-SubCell"/>
</dbReference>
<feature type="non-terminal residue" evidence="6">
    <location>
        <position position="116"/>
    </location>
</feature>
<dbReference type="EMBL" id="JBEHCU010003580">
    <property type="protein sequence ID" value="KAL1402094.1"/>
    <property type="molecule type" value="Genomic_DNA"/>
</dbReference>
<reference evidence="6 7" key="1">
    <citation type="submission" date="2024-05" db="EMBL/GenBank/DDBJ databases">
        <title>Culex pipiens pipiens assembly and annotation.</title>
        <authorList>
            <person name="Alout H."/>
            <person name="Durand T."/>
        </authorList>
    </citation>
    <scope>NUCLEOTIDE SEQUENCE [LARGE SCALE GENOMIC DNA]</scope>
    <source>
        <strain evidence="6">HA-2024</strain>
        <tissue evidence="6">Whole body</tissue>
    </source>
</reference>
<comment type="caution">
    <text evidence="6">The sequence shown here is derived from an EMBL/GenBank/DDBJ whole genome shotgun (WGS) entry which is preliminary data.</text>
</comment>
<dbReference type="AlphaFoldDB" id="A0ABD1DRQ0"/>
<comment type="similarity">
    <text evidence="2">Belongs to the ADIPOR family.</text>
</comment>
<dbReference type="Proteomes" id="UP001562425">
    <property type="component" value="Unassembled WGS sequence"/>
</dbReference>
<evidence type="ECO:0000256" key="4">
    <source>
        <dbReference type="ARBA" id="ARBA00022989"/>
    </source>
</evidence>
<dbReference type="PANTHER" id="PTHR20855">
    <property type="entry name" value="ADIPOR/PROGESTIN RECEPTOR-RELATED"/>
    <property type="match status" value="1"/>
</dbReference>
<evidence type="ECO:0000256" key="2">
    <source>
        <dbReference type="ARBA" id="ARBA00007018"/>
    </source>
</evidence>
<accession>A0ABD1DRQ0</accession>
<keyword evidence="3" id="KW-0812">Transmembrane</keyword>
<proteinExistence type="inferred from homology"/>
<name>A0ABD1DRQ0_CULPP</name>
<dbReference type="PANTHER" id="PTHR20855:SF138">
    <property type="entry name" value="PROGESTIN AND ADIPOQ RECEPTOR FAMILY MEMBER 4"/>
    <property type="match status" value="1"/>
</dbReference>
<evidence type="ECO:0000256" key="3">
    <source>
        <dbReference type="ARBA" id="ARBA00022692"/>
    </source>
</evidence>
<protein>
    <submittedName>
        <fullName evidence="6">Uncharacterized protein</fullName>
    </submittedName>
</protein>
<keyword evidence="7" id="KW-1185">Reference proteome</keyword>
<evidence type="ECO:0000313" key="6">
    <source>
        <dbReference type="EMBL" id="KAL1402094.1"/>
    </source>
</evidence>
<sequence length="116" mass="12910">MQQLNRLLTPPDDLLQWKDMPQHLQFNPYVLTGYRPLQGVKGCLSSLFYVHNETINILTHVKLHCLYLIFAIFVPVGRVALDLPNPKLATNRSVVATLAASGAYSLRGRALSLPVG</sequence>
<evidence type="ECO:0000313" key="7">
    <source>
        <dbReference type="Proteomes" id="UP001562425"/>
    </source>
</evidence>
<evidence type="ECO:0000256" key="5">
    <source>
        <dbReference type="ARBA" id="ARBA00023136"/>
    </source>
</evidence>
<evidence type="ECO:0000256" key="1">
    <source>
        <dbReference type="ARBA" id="ARBA00004141"/>
    </source>
</evidence>